<dbReference type="SUPFAM" id="SSF55961">
    <property type="entry name" value="Bet v1-like"/>
    <property type="match status" value="1"/>
</dbReference>
<dbReference type="Pfam" id="PF10604">
    <property type="entry name" value="Polyketide_cyc2"/>
    <property type="match status" value="1"/>
</dbReference>
<accession>A0A3A9YG35</accession>
<dbReference type="EMBL" id="RAZT01000008">
    <property type="protein sequence ID" value="RKN31037.1"/>
    <property type="molecule type" value="Genomic_DNA"/>
</dbReference>
<dbReference type="RefSeq" id="WP_120689533.1">
    <property type="nucleotide sequence ID" value="NZ_RAZT01000008.1"/>
</dbReference>
<sequence>MATVTVTGRIEAHAVDVWRLLTDLPGRARRHLAGPVELLTPGPFGPGTAWREPRHRPDGGLLVEEFHVVEAAPPRRLVLSSPGDSVDYRITWTLRGPRRRHRASTLTTVTLEALPADPYGRVAALLLGALAARAVEHALRRDLAELAAAAEEPTGATRAA</sequence>
<evidence type="ECO:0000313" key="1">
    <source>
        <dbReference type="EMBL" id="RKN31037.1"/>
    </source>
</evidence>
<dbReference type="InterPro" id="IPR023393">
    <property type="entry name" value="START-like_dom_sf"/>
</dbReference>
<name>A0A3A9YG35_9ACTN</name>
<dbReference type="InterPro" id="IPR019587">
    <property type="entry name" value="Polyketide_cyclase/dehydratase"/>
</dbReference>
<dbReference type="AlphaFoldDB" id="A0A3A9YG35"/>
<dbReference type="Gene3D" id="3.30.530.20">
    <property type="match status" value="1"/>
</dbReference>
<gene>
    <name evidence="1" type="ORF">D7044_17355</name>
</gene>
<dbReference type="Proteomes" id="UP000275865">
    <property type="component" value="Unassembled WGS sequence"/>
</dbReference>
<proteinExistence type="predicted"/>
<comment type="caution">
    <text evidence="1">The sequence shown here is derived from an EMBL/GenBank/DDBJ whole genome shotgun (WGS) entry which is preliminary data.</text>
</comment>
<reference evidence="1 2" key="1">
    <citation type="submission" date="2018-09" db="EMBL/GenBank/DDBJ databases">
        <title>Micromonospora sp. nov. MS1-9, isolated from a root of Musa sp.</title>
        <authorList>
            <person name="Kuncharoen N."/>
            <person name="Kudo T."/>
            <person name="Ohkuma M."/>
            <person name="Yuki M."/>
            <person name="Tanasupawat S."/>
        </authorList>
    </citation>
    <scope>NUCLEOTIDE SEQUENCE [LARGE SCALE GENOMIC DNA]</scope>
    <source>
        <strain evidence="1 2">MS1-9</strain>
    </source>
</reference>
<evidence type="ECO:0000313" key="2">
    <source>
        <dbReference type="Proteomes" id="UP000275865"/>
    </source>
</evidence>
<protein>
    <submittedName>
        <fullName evidence="1">SRPBCC family protein</fullName>
    </submittedName>
</protein>
<organism evidence="1 2">
    <name type="scientific">Micromonospora musae</name>
    <dbReference type="NCBI Taxonomy" id="1894970"/>
    <lineage>
        <taxon>Bacteria</taxon>
        <taxon>Bacillati</taxon>
        <taxon>Actinomycetota</taxon>
        <taxon>Actinomycetes</taxon>
        <taxon>Micromonosporales</taxon>
        <taxon>Micromonosporaceae</taxon>
        <taxon>Micromonospora</taxon>
    </lineage>
</organism>